<organism evidence="3 4">
    <name type="scientific">Momordica charantia</name>
    <name type="common">Bitter gourd</name>
    <name type="synonym">Balsam pear</name>
    <dbReference type="NCBI Taxonomy" id="3673"/>
    <lineage>
        <taxon>Eukaryota</taxon>
        <taxon>Viridiplantae</taxon>
        <taxon>Streptophyta</taxon>
        <taxon>Embryophyta</taxon>
        <taxon>Tracheophyta</taxon>
        <taxon>Spermatophyta</taxon>
        <taxon>Magnoliopsida</taxon>
        <taxon>eudicotyledons</taxon>
        <taxon>Gunneridae</taxon>
        <taxon>Pentapetalae</taxon>
        <taxon>rosids</taxon>
        <taxon>fabids</taxon>
        <taxon>Cucurbitales</taxon>
        <taxon>Cucurbitaceae</taxon>
        <taxon>Momordiceae</taxon>
        <taxon>Momordica</taxon>
    </lineage>
</organism>
<keyword evidence="2" id="KW-1133">Transmembrane helix</keyword>
<protein>
    <submittedName>
        <fullName evidence="4">Uncharacterized protein LOC111018274</fullName>
    </submittedName>
</protein>
<evidence type="ECO:0000256" key="1">
    <source>
        <dbReference type="SAM" id="MobiDB-lite"/>
    </source>
</evidence>
<gene>
    <name evidence="4" type="primary">LOC111018274</name>
</gene>
<keyword evidence="3" id="KW-1185">Reference proteome</keyword>
<accession>A0A6J1D892</accession>
<dbReference type="Proteomes" id="UP000504603">
    <property type="component" value="Unplaced"/>
</dbReference>
<evidence type="ECO:0000256" key="2">
    <source>
        <dbReference type="SAM" id="Phobius"/>
    </source>
</evidence>
<evidence type="ECO:0000313" key="4">
    <source>
        <dbReference type="RefSeq" id="XP_022149993.1"/>
    </source>
</evidence>
<evidence type="ECO:0000313" key="3">
    <source>
        <dbReference type="Proteomes" id="UP000504603"/>
    </source>
</evidence>
<feature type="compositionally biased region" description="Low complexity" evidence="1">
    <location>
        <begin position="59"/>
        <end position="73"/>
    </location>
</feature>
<name>A0A6J1D892_MOMCH</name>
<feature type="transmembrane region" description="Helical" evidence="2">
    <location>
        <begin position="29"/>
        <end position="46"/>
    </location>
</feature>
<dbReference type="OrthoDB" id="736038at2759"/>
<dbReference type="GeneID" id="111018274"/>
<keyword evidence="2" id="KW-0812">Transmembrane</keyword>
<sequence length="89" mass="10039">MKEAQVRPFPSFVRFSSAMAREKNPGLKILWVWTLGTAAILVTSVARMRMRDMETIINSDQQQSQPQQTFPTDSLPNGEGVIRDDTSQV</sequence>
<dbReference type="RefSeq" id="XP_022149993.1">
    <property type="nucleotide sequence ID" value="XM_022294301.1"/>
</dbReference>
<proteinExistence type="predicted"/>
<reference evidence="4" key="1">
    <citation type="submission" date="2025-08" db="UniProtKB">
        <authorList>
            <consortium name="RefSeq"/>
        </authorList>
    </citation>
    <scope>IDENTIFICATION</scope>
    <source>
        <strain evidence="4">OHB3-1</strain>
    </source>
</reference>
<keyword evidence="2" id="KW-0472">Membrane</keyword>
<dbReference type="KEGG" id="mcha:111018274"/>
<feature type="region of interest" description="Disordered" evidence="1">
    <location>
        <begin position="56"/>
        <end position="89"/>
    </location>
</feature>
<dbReference type="AlphaFoldDB" id="A0A6J1D892"/>